<evidence type="ECO:0000313" key="2">
    <source>
        <dbReference type="WBParaSite" id="MhA1_Contig756.frz3.gene13"/>
    </source>
</evidence>
<sequence length="182" mass="21367">MYVTSFTKSTIQSIHFTNLKKERKLLPSELLDEIIKFLPIDLKWANLRISYKQLLQRSKDILISLHEYFDKYGTTETSLNAIDLALLRFTRVCFGVSSRVIRADYEKFVLSRMNRLYMKNKGDTIDSLKKRVSEMFVIIESLINSLLDLNQIIYARIDIVALMGLEHHFNRVSLRCAEFHVD</sequence>
<name>A0A1I8BZ04_MELHA</name>
<dbReference type="AlphaFoldDB" id="A0A1I8BZ04"/>
<organism evidence="1 2">
    <name type="scientific">Meloidogyne hapla</name>
    <name type="common">Root-knot nematode worm</name>
    <dbReference type="NCBI Taxonomy" id="6305"/>
    <lineage>
        <taxon>Eukaryota</taxon>
        <taxon>Metazoa</taxon>
        <taxon>Ecdysozoa</taxon>
        <taxon>Nematoda</taxon>
        <taxon>Chromadorea</taxon>
        <taxon>Rhabditida</taxon>
        <taxon>Tylenchina</taxon>
        <taxon>Tylenchomorpha</taxon>
        <taxon>Tylenchoidea</taxon>
        <taxon>Meloidogynidae</taxon>
        <taxon>Meloidogyninae</taxon>
        <taxon>Meloidogyne</taxon>
    </lineage>
</organism>
<keyword evidence="1" id="KW-1185">Reference proteome</keyword>
<protein>
    <submittedName>
        <fullName evidence="2">F-box domain-containing protein</fullName>
    </submittedName>
</protein>
<dbReference type="WBParaSite" id="MhA1_Contig756.frz3.gene13">
    <property type="protein sequence ID" value="MhA1_Contig756.frz3.gene13"/>
    <property type="gene ID" value="MhA1_Contig756.frz3.gene13"/>
</dbReference>
<evidence type="ECO:0000313" key="1">
    <source>
        <dbReference type="Proteomes" id="UP000095281"/>
    </source>
</evidence>
<accession>A0A1I8BZ04</accession>
<reference evidence="2" key="1">
    <citation type="submission" date="2016-11" db="UniProtKB">
        <authorList>
            <consortium name="WormBaseParasite"/>
        </authorList>
    </citation>
    <scope>IDENTIFICATION</scope>
</reference>
<dbReference type="Proteomes" id="UP000095281">
    <property type="component" value="Unplaced"/>
</dbReference>
<proteinExistence type="predicted"/>